<dbReference type="Proteomes" id="UP000720189">
    <property type="component" value="Unassembled WGS sequence"/>
</dbReference>
<gene>
    <name evidence="1" type="ORF">BKA55DRAFT_734764</name>
</gene>
<comment type="caution">
    <text evidence="1">The sequence shown here is derived from an EMBL/GenBank/DDBJ whole genome shotgun (WGS) entry which is preliminary data.</text>
</comment>
<name>A0A9P9HXN7_FUSRE</name>
<dbReference type="EMBL" id="JAGMUX010000003">
    <property type="protein sequence ID" value="KAH7265495.1"/>
    <property type="molecule type" value="Genomic_DNA"/>
</dbReference>
<protein>
    <recommendedName>
        <fullName evidence="3">F-box domain-containing protein</fullName>
    </recommendedName>
</protein>
<reference evidence="1" key="1">
    <citation type="journal article" date="2021" name="Nat. Commun.">
        <title>Genetic determinants of endophytism in the Arabidopsis root mycobiome.</title>
        <authorList>
            <person name="Mesny F."/>
            <person name="Miyauchi S."/>
            <person name="Thiergart T."/>
            <person name="Pickel B."/>
            <person name="Atanasova L."/>
            <person name="Karlsson M."/>
            <person name="Huettel B."/>
            <person name="Barry K.W."/>
            <person name="Haridas S."/>
            <person name="Chen C."/>
            <person name="Bauer D."/>
            <person name="Andreopoulos W."/>
            <person name="Pangilinan J."/>
            <person name="LaButti K."/>
            <person name="Riley R."/>
            <person name="Lipzen A."/>
            <person name="Clum A."/>
            <person name="Drula E."/>
            <person name="Henrissat B."/>
            <person name="Kohler A."/>
            <person name="Grigoriev I.V."/>
            <person name="Martin F.M."/>
            <person name="Hacquard S."/>
        </authorList>
    </citation>
    <scope>NUCLEOTIDE SEQUENCE</scope>
    <source>
        <strain evidence="1">MPI-CAGE-AT-0023</strain>
    </source>
</reference>
<dbReference type="AlphaFoldDB" id="A0A9P9HXN7"/>
<sequence length="338" mass="38001">MASPTTAAVHDTVPYPKLPFDIQSCIIKSLIETHKESRSHYFRLSSFASVSKIWQIVIEKETFKHLTIKSRGLDSFDLRIRSHRIPLVKHILLEVSYGNPFNAGLYKQAQFAKAVHGLWRILSTWKKHRLTVELAIATSTASTIKEQGWTGRGGPNCDPFDSSVTSVNLPPDWVTAGPDFPMWVWATACFLGTRPLGFDRTRGSCLPKVDAIAELVIRRRYHPNICPRSLSQIISSTTCVESIHLERWCYGRPVADSSCDVAFQQSGFTLPPSMKRLTFCEEFHTPYHQRIGGMVLPRSNTTLLDSILQAADHLEHIAVSFAFDAHSSIGSQKRNSKH</sequence>
<evidence type="ECO:0008006" key="3">
    <source>
        <dbReference type="Google" id="ProtNLM"/>
    </source>
</evidence>
<dbReference type="GeneID" id="70231222"/>
<accession>A0A9P9HXN7</accession>
<dbReference type="OrthoDB" id="5333491at2759"/>
<evidence type="ECO:0000313" key="1">
    <source>
        <dbReference type="EMBL" id="KAH7265495.1"/>
    </source>
</evidence>
<organism evidence="1 2">
    <name type="scientific">Fusarium redolens</name>
    <dbReference type="NCBI Taxonomy" id="48865"/>
    <lineage>
        <taxon>Eukaryota</taxon>
        <taxon>Fungi</taxon>
        <taxon>Dikarya</taxon>
        <taxon>Ascomycota</taxon>
        <taxon>Pezizomycotina</taxon>
        <taxon>Sordariomycetes</taxon>
        <taxon>Hypocreomycetidae</taxon>
        <taxon>Hypocreales</taxon>
        <taxon>Nectriaceae</taxon>
        <taxon>Fusarium</taxon>
        <taxon>Fusarium redolens species complex</taxon>
    </lineage>
</organism>
<proteinExistence type="predicted"/>
<evidence type="ECO:0000313" key="2">
    <source>
        <dbReference type="Proteomes" id="UP000720189"/>
    </source>
</evidence>
<keyword evidence="2" id="KW-1185">Reference proteome</keyword>
<dbReference type="RefSeq" id="XP_046054230.1">
    <property type="nucleotide sequence ID" value="XM_046201268.1"/>
</dbReference>